<dbReference type="SUPFAM" id="SSF101391">
    <property type="entry name" value="Hsp90 co-chaperone CDC37"/>
    <property type="match status" value="1"/>
</dbReference>
<gene>
    <name evidence="3" type="ORF">AB1Y20_017255</name>
</gene>
<dbReference type="EMBL" id="JBGBPQ010000006">
    <property type="protein sequence ID" value="KAL1522260.1"/>
    <property type="molecule type" value="Genomic_DNA"/>
</dbReference>
<evidence type="ECO:0000313" key="3">
    <source>
        <dbReference type="EMBL" id="KAL1522260.1"/>
    </source>
</evidence>
<dbReference type="Gene3D" id="6.10.140.250">
    <property type="match status" value="1"/>
</dbReference>
<feature type="domain" description="Cdc37 C-terminal" evidence="2">
    <location>
        <begin position="125"/>
        <end position="184"/>
    </location>
</feature>
<organism evidence="3 4">
    <name type="scientific">Prymnesium parvum</name>
    <name type="common">Toxic golden alga</name>
    <dbReference type="NCBI Taxonomy" id="97485"/>
    <lineage>
        <taxon>Eukaryota</taxon>
        <taxon>Haptista</taxon>
        <taxon>Haptophyta</taxon>
        <taxon>Prymnesiophyceae</taxon>
        <taxon>Prymnesiales</taxon>
        <taxon>Prymnesiaceae</taxon>
        <taxon>Prymnesium</taxon>
    </lineage>
</organism>
<evidence type="ECO:0000313" key="4">
    <source>
        <dbReference type="Proteomes" id="UP001515480"/>
    </source>
</evidence>
<keyword evidence="4" id="KW-1185">Reference proteome</keyword>
<name>A0AB34JL40_PRYPA</name>
<comment type="caution">
    <text evidence="3">The sequence shown here is derived from an EMBL/GenBank/DDBJ whole genome shotgun (WGS) entry which is preliminary data.</text>
</comment>
<feature type="compositionally biased region" description="Low complexity" evidence="1">
    <location>
        <begin position="15"/>
        <end position="33"/>
    </location>
</feature>
<sequence>MPKRPPRSTSASELIDPNKSSISPSDSAPSNGSVLGAGGGCAALHEQLVLSQKRELEQRATLDSMRKLLEQAQLHHSRVSARCARLAELVGESSHGELYDVPSSLDEDGSLQCSMGLQDIAKLLRKAPAPLPFDAAQIFQSLPLILQDAFDARSVDALDTALRSMPAFEAHFHMQRCVDASLWEV</sequence>
<dbReference type="Pfam" id="PF08564">
    <property type="entry name" value="CDC37_C"/>
    <property type="match status" value="1"/>
</dbReference>
<dbReference type="InterPro" id="IPR013873">
    <property type="entry name" value="Cdc37_C"/>
</dbReference>
<protein>
    <recommendedName>
        <fullName evidence="2">Cdc37 C-terminal domain-containing protein</fullName>
    </recommendedName>
</protein>
<evidence type="ECO:0000259" key="2">
    <source>
        <dbReference type="SMART" id="SM01069"/>
    </source>
</evidence>
<dbReference type="Proteomes" id="UP001515480">
    <property type="component" value="Unassembled WGS sequence"/>
</dbReference>
<dbReference type="AlphaFoldDB" id="A0AB34JL40"/>
<accession>A0AB34JL40</accession>
<reference evidence="3 4" key="1">
    <citation type="journal article" date="2024" name="Science">
        <title>Giant polyketide synthase enzymes in the biosynthesis of giant marine polyether toxins.</title>
        <authorList>
            <person name="Fallon T.R."/>
            <person name="Shende V.V."/>
            <person name="Wierzbicki I.H."/>
            <person name="Pendleton A.L."/>
            <person name="Watervoot N.F."/>
            <person name="Auber R.P."/>
            <person name="Gonzalez D.J."/>
            <person name="Wisecaver J.H."/>
            <person name="Moore B.S."/>
        </authorList>
    </citation>
    <scope>NUCLEOTIDE SEQUENCE [LARGE SCALE GENOMIC DNA]</scope>
    <source>
        <strain evidence="3 4">12B1</strain>
    </source>
</reference>
<dbReference type="SMART" id="SM01069">
    <property type="entry name" value="CDC37_C"/>
    <property type="match status" value="1"/>
</dbReference>
<feature type="region of interest" description="Disordered" evidence="1">
    <location>
        <begin position="1"/>
        <end position="34"/>
    </location>
</feature>
<evidence type="ECO:0000256" key="1">
    <source>
        <dbReference type="SAM" id="MobiDB-lite"/>
    </source>
</evidence>
<proteinExistence type="predicted"/>